<name>A0ABQ9K1S9_9CUCU</name>
<dbReference type="Proteomes" id="UP001162164">
    <property type="component" value="Unassembled WGS sequence"/>
</dbReference>
<dbReference type="EMBL" id="JAPWTJ010000053">
    <property type="protein sequence ID" value="KAJ8983972.1"/>
    <property type="molecule type" value="Genomic_DNA"/>
</dbReference>
<accession>A0ABQ9K1S9</accession>
<evidence type="ECO:0000313" key="1">
    <source>
        <dbReference type="EMBL" id="KAJ8983972.1"/>
    </source>
</evidence>
<sequence>MSSPEPDIHIWTDHSISDVTRLPPPRALFKTRIPSPIPEQAQNKDNINLNYGHLQRWVKVKRSGSRRQVKTKEDTLGACSFCKQFILINILATKFTRTI</sequence>
<gene>
    <name evidence="1" type="ORF">NQ317_008676</name>
</gene>
<proteinExistence type="predicted"/>
<keyword evidence="2" id="KW-1185">Reference proteome</keyword>
<organism evidence="1 2">
    <name type="scientific">Molorchus minor</name>
    <dbReference type="NCBI Taxonomy" id="1323400"/>
    <lineage>
        <taxon>Eukaryota</taxon>
        <taxon>Metazoa</taxon>
        <taxon>Ecdysozoa</taxon>
        <taxon>Arthropoda</taxon>
        <taxon>Hexapoda</taxon>
        <taxon>Insecta</taxon>
        <taxon>Pterygota</taxon>
        <taxon>Neoptera</taxon>
        <taxon>Endopterygota</taxon>
        <taxon>Coleoptera</taxon>
        <taxon>Polyphaga</taxon>
        <taxon>Cucujiformia</taxon>
        <taxon>Chrysomeloidea</taxon>
        <taxon>Cerambycidae</taxon>
        <taxon>Lamiinae</taxon>
        <taxon>Monochamini</taxon>
        <taxon>Molorchus</taxon>
    </lineage>
</organism>
<evidence type="ECO:0000313" key="2">
    <source>
        <dbReference type="Proteomes" id="UP001162164"/>
    </source>
</evidence>
<comment type="caution">
    <text evidence="1">The sequence shown here is derived from an EMBL/GenBank/DDBJ whole genome shotgun (WGS) entry which is preliminary data.</text>
</comment>
<reference evidence="1" key="1">
    <citation type="journal article" date="2023" name="Insect Mol. Biol.">
        <title>Genome sequencing provides insights into the evolution of gene families encoding plant cell wall-degrading enzymes in longhorned beetles.</title>
        <authorList>
            <person name="Shin N.R."/>
            <person name="Okamura Y."/>
            <person name="Kirsch R."/>
            <person name="Pauchet Y."/>
        </authorList>
    </citation>
    <scope>NUCLEOTIDE SEQUENCE</scope>
    <source>
        <strain evidence="1">MMC_N1</strain>
    </source>
</reference>
<protein>
    <submittedName>
        <fullName evidence="1">Uncharacterized protein</fullName>
    </submittedName>
</protein>